<evidence type="ECO:0000313" key="6">
    <source>
        <dbReference type="Proteomes" id="UP001596043"/>
    </source>
</evidence>
<accession>A0ABV9HTL9</accession>
<dbReference type="PANTHER" id="PTHR23416:SF23">
    <property type="entry name" value="ACETYLTRANSFERASE C18B11.09C-RELATED"/>
    <property type="match status" value="1"/>
</dbReference>
<evidence type="ECO:0000313" key="5">
    <source>
        <dbReference type="EMBL" id="MFC4633309.1"/>
    </source>
</evidence>
<keyword evidence="4 5" id="KW-0012">Acyltransferase</keyword>
<dbReference type="Pfam" id="PF00132">
    <property type="entry name" value="Hexapep"/>
    <property type="match status" value="1"/>
</dbReference>
<comment type="similarity">
    <text evidence="1">Belongs to the transferase hexapeptide repeat family.</text>
</comment>
<dbReference type="InterPro" id="IPR051159">
    <property type="entry name" value="Hexapeptide_acetyltransf"/>
</dbReference>
<proteinExistence type="inferred from homology"/>
<name>A0ABV9HTL9_9FLAO</name>
<sequence length="175" mass="19730">MLNFLKRVLNFLFRSKKRYPKNIGKKVIISKDCTFSHPENVIINDYVYIGPRARVSSFGKVVFGKGVIIGPDLVIHTANHNYQNDIKTIPYDVGLNIKDVYIDEAVWIGSNVIILPGVKIGKGSVVATGSVITKDVLDYSIIGGNPAKLIKMRDNIEVFNKHFESENYYIKQKLD</sequence>
<dbReference type="CDD" id="cd04647">
    <property type="entry name" value="LbH_MAT_like"/>
    <property type="match status" value="1"/>
</dbReference>
<keyword evidence="6" id="KW-1185">Reference proteome</keyword>
<dbReference type="EMBL" id="JBHSFV010000002">
    <property type="protein sequence ID" value="MFC4633309.1"/>
    <property type="molecule type" value="Genomic_DNA"/>
</dbReference>
<evidence type="ECO:0000256" key="2">
    <source>
        <dbReference type="ARBA" id="ARBA00022679"/>
    </source>
</evidence>
<keyword evidence="3" id="KW-0677">Repeat</keyword>
<evidence type="ECO:0000256" key="3">
    <source>
        <dbReference type="ARBA" id="ARBA00022737"/>
    </source>
</evidence>
<dbReference type="PANTHER" id="PTHR23416">
    <property type="entry name" value="SIALIC ACID SYNTHASE-RELATED"/>
    <property type="match status" value="1"/>
</dbReference>
<dbReference type="Proteomes" id="UP001596043">
    <property type="component" value="Unassembled WGS sequence"/>
</dbReference>
<dbReference type="GO" id="GO:0016746">
    <property type="term" value="F:acyltransferase activity"/>
    <property type="evidence" value="ECO:0007669"/>
    <property type="project" value="UniProtKB-KW"/>
</dbReference>
<dbReference type="PROSITE" id="PS00101">
    <property type="entry name" value="HEXAPEP_TRANSFERASES"/>
    <property type="match status" value="1"/>
</dbReference>
<dbReference type="Gene3D" id="2.160.10.10">
    <property type="entry name" value="Hexapeptide repeat proteins"/>
    <property type="match status" value="1"/>
</dbReference>
<keyword evidence="2" id="KW-0808">Transferase</keyword>
<dbReference type="RefSeq" id="WP_379977509.1">
    <property type="nucleotide sequence ID" value="NZ_JBHSFV010000002.1"/>
</dbReference>
<reference evidence="6" key="1">
    <citation type="journal article" date="2019" name="Int. J. Syst. Evol. Microbiol.">
        <title>The Global Catalogue of Microorganisms (GCM) 10K type strain sequencing project: providing services to taxonomists for standard genome sequencing and annotation.</title>
        <authorList>
            <consortium name="The Broad Institute Genomics Platform"/>
            <consortium name="The Broad Institute Genome Sequencing Center for Infectious Disease"/>
            <person name="Wu L."/>
            <person name="Ma J."/>
        </authorList>
    </citation>
    <scope>NUCLEOTIDE SEQUENCE [LARGE SCALE GENOMIC DNA]</scope>
    <source>
        <strain evidence="6">YJ-61-S</strain>
    </source>
</reference>
<protein>
    <submittedName>
        <fullName evidence="5">Acyltransferase</fullName>
    </submittedName>
</protein>
<evidence type="ECO:0000256" key="1">
    <source>
        <dbReference type="ARBA" id="ARBA00007274"/>
    </source>
</evidence>
<evidence type="ECO:0000256" key="4">
    <source>
        <dbReference type="ARBA" id="ARBA00023315"/>
    </source>
</evidence>
<dbReference type="InterPro" id="IPR018357">
    <property type="entry name" value="Hexapep_transf_CS"/>
</dbReference>
<dbReference type="InterPro" id="IPR001451">
    <property type="entry name" value="Hexapep"/>
</dbReference>
<organism evidence="5 6">
    <name type="scientific">Dokdonia ponticola</name>
    <dbReference type="NCBI Taxonomy" id="2041041"/>
    <lineage>
        <taxon>Bacteria</taxon>
        <taxon>Pseudomonadati</taxon>
        <taxon>Bacteroidota</taxon>
        <taxon>Flavobacteriia</taxon>
        <taxon>Flavobacteriales</taxon>
        <taxon>Flavobacteriaceae</taxon>
        <taxon>Dokdonia</taxon>
    </lineage>
</organism>
<dbReference type="InterPro" id="IPR011004">
    <property type="entry name" value="Trimer_LpxA-like_sf"/>
</dbReference>
<gene>
    <name evidence="5" type="ORF">ACFO3O_05290</name>
</gene>
<dbReference type="SUPFAM" id="SSF51161">
    <property type="entry name" value="Trimeric LpxA-like enzymes"/>
    <property type="match status" value="1"/>
</dbReference>
<comment type="caution">
    <text evidence="5">The sequence shown here is derived from an EMBL/GenBank/DDBJ whole genome shotgun (WGS) entry which is preliminary data.</text>
</comment>